<dbReference type="SUPFAM" id="SSF144232">
    <property type="entry name" value="HIT/MYND zinc finger-like"/>
    <property type="match status" value="1"/>
</dbReference>
<evidence type="ECO:0000256" key="2">
    <source>
        <dbReference type="ARBA" id="ARBA00022771"/>
    </source>
</evidence>
<evidence type="ECO:0000313" key="6">
    <source>
        <dbReference type="EMBL" id="EJK51291.1"/>
    </source>
</evidence>
<gene>
    <name evidence="6" type="ORF">THAOC_29550</name>
</gene>
<evidence type="ECO:0000256" key="4">
    <source>
        <dbReference type="PROSITE-ProRule" id="PRU00134"/>
    </source>
</evidence>
<evidence type="ECO:0000256" key="3">
    <source>
        <dbReference type="ARBA" id="ARBA00022833"/>
    </source>
</evidence>
<keyword evidence="2 4" id="KW-0863">Zinc-finger</keyword>
<accession>K0RR00</accession>
<proteinExistence type="predicted"/>
<evidence type="ECO:0000259" key="5">
    <source>
        <dbReference type="PROSITE" id="PS50865"/>
    </source>
</evidence>
<dbReference type="Pfam" id="PF01753">
    <property type="entry name" value="zf-MYND"/>
    <property type="match status" value="1"/>
</dbReference>
<dbReference type="GO" id="GO:0005634">
    <property type="term" value="C:nucleus"/>
    <property type="evidence" value="ECO:0007669"/>
    <property type="project" value="TreeGrafter"/>
</dbReference>
<dbReference type="PANTHER" id="PTHR10237:SF15">
    <property type="entry name" value="LD37257P"/>
    <property type="match status" value="1"/>
</dbReference>
<comment type="caution">
    <text evidence="6">The sequence shown here is derived from an EMBL/GenBank/DDBJ whole genome shotgun (WGS) entry which is preliminary data.</text>
</comment>
<dbReference type="PANTHER" id="PTHR10237">
    <property type="entry name" value="DEFORMED EPIDERMAL AUTOREGULATORY FACTOR 1 HOMOLOG SUPPRESSIN"/>
    <property type="match status" value="1"/>
</dbReference>
<evidence type="ECO:0000256" key="1">
    <source>
        <dbReference type="ARBA" id="ARBA00022723"/>
    </source>
</evidence>
<sequence>MPSRKKAQGRRNRAKKEATRTAELRSLWEPMALCRRSDYVAVPCEHTLTVPPTIPQESPVVSFMNRVASEGFFGKATCFETIIKTWYSLPLRFPDVWKEDNERTLAIALLLRFLRNSFVHNSAKEGENWFYQPRDILNESLNEAAICCMINLLQLLGRYSDQAVVESRAAKMGDKLVGGNRRDVVKFVAKRLPCTCLKELHRAARKKLPKVGICTGCKKQIPRSELFICTGCRHTVYCSRECQRADWSNHKKFCGNGQVHP</sequence>
<reference evidence="6 7" key="1">
    <citation type="journal article" date="2012" name="Genome Biol.">
        <title>Genome and low-iron response of an oceanic diatom adapted to chronic iron limitation.</title>
        <authorList>
            <person name="Lommer M."/>
            <person name="Specht M."/>
            <person name="Roy A.S."/>
            <person name="Kraemer L."/>
            <person name="Andreson R."/>
            <person name="Gutowska M.A."/>
            <person name="Wolf J."/>
            <person name="Bergner S.V."/>
            <person name="Schilhabel M.B."/>
            <person name="Klostermeier U.C."/>
            <person name="Beiko R.G."/>
            <person name="Rosenstiel P."/>
            <person name="Hippler M."/>
            <person name="Laroche J."/>
        </authorList>
    </citation>
    <scope>NUCLEOTIDE SEQUENCE [LARGE SCALE GENOMIC DNA]</scope>
    <source>
        <strain evidence="6 7">CCMP1005</strain>
    </source>
</reference>
<dbReference type="AlphaFoldDB" id="K0RR00"/>
<keyword evidence="1" id="KW-0479">Metal-binding</keyword>
<dbReference type="EMBL" id="AGNL01041895">
    <property type="protein sequence ID" value="EJK51291.1"/>
    <property type="molecule type" value="Genomic_DNA"/>
</dbReference>
<dbReference type="PROSITE" id="PS01360">
    <property type="entry name" value="ZF_MYND_1"/>
    <property type="match status" value="1"/>
</dbReference>
<dbReference type="InterPro" id="IPR024119">
    <property type="entry name" value="TF_DEAF-1"/>
</dbReference>
<dbReference type="GO" id="GO:0000981">
    <property type="term" value="F:DNA-binding transcription factor activity, RNA polymerase II-specific"/>
    <property type="evidence" value="ECO:0007669"/>
    <property type="project" value="TreeGrafter"/>
</dbReference>
<protein>
    <recommendedName>
        <fullName evidence="5">MYND-type domain-containing protein</fullName>
    </recommendedName>
</protein>
<dbReference type="GO" id="GO:0008270">
    <property type="term" value="F:zinc ion binding"/>
    <property type="evidence" value="ECO:0007669"/>
    <property type="project" value="UniProtKB-KW"/>
</dbReference>
<dbReference type="Proteomes" id="UP000266841">
    <property type="component" value="Unassembled WGS sequence"/>
</dbReference>
<dbReference type="PROSITE" id="PS50865">
    <property type="entry name" value="ZF_MYND_2"/>
    <property type="match status" value="1"/>
</dbReference>
<keyword evidence="3" id="KW-0862">Zinc</keyword>
<feature type="domain" description="MYND-type" evidence="5">
    <location>
        <begin position="214"/>
        <end position="254"/>
    </location>
</feature>
<organism evidence="6 7">
    <name type="scientific">Thalassiosira oceanica</name>
    <name type="common">Marine diatom</name>
    <dbReference type="NCBI Taxonomy" id="159749"/>
    <lineage>
        <taxon>Eukaryota</taxon>
        <taxon>Sar</taxon>
        <taxon>Stramenopiles</taxon>
        <taxon>Ochrophyta</taxon>
        <taxon>Bacillariophyta</taxon>
        <taxon>Coscinodiscophyceae</taxon>
        <taxon>Thalassiosirophycidae</taxon>
        <taxon>Thalassiosirales</taxon>
        <taxon>Thalassiosiraceae</taxon>
        <taxon>Thalassiosira</taxon>
    </lineage>
</organism>
<dbReference type="Gene3D" id="6.10.140.2220">
    <property type="match status" value="1"/>
</dbReference>
<dbReference type="InterPro" id="IPR002893">
    <property type="entry name" value="Znf_MYND"/>
</dbReference>
<evidence type="ECO:0000313" key="7">
    <source>
        <dbReference type="Proteomes" id="UP000266841"/>
    </source>
</evidence>
<name>K0RR00_THAOC</name>
<keyword evidence="7" id="KW-1185">Reference proteome</keyword>
<dbReference type="OrthoDB" id="58802at2759"/>
<dbReference type="eggNOG" id="ENOG502QWK5">
    <property type="taxonomic scope" value="Eukaryota"/>
</dbReference>